<evidence type="ECO:0000259" key="10">
    <source>
        <dbReference type="PROSITE" id="PS50893"/>
    </source>
</evidence>
<dbReference type="AlphaFoldDB" id="A0A9W7D6Y6"/>
<evidence type="ECO:0000256" key="6">
    <source>
        <dbReference type="ARBA" id="ARBA00022840"/>
    </source>
</evidence>
<dbReference type="Gene3D" id="1.20.1560.10">
    <property type="entry name" value="ABC transporter type 1, transmembrane domain"/>
    <property type="match status" value="1"/>
</dbReference>
<evidence type="ECO:0000256" key="3">
    <source>
        <dbReference type="ARBA" id="ARBA00022475"/>
    </source>
</evidence>
<comment type="caution">
    <text evidence="12">The sequence shown here is derived from an EMBL/GenBank/DDBJ whole genome shotgun (WGS) entry which is preliminary data.</text>
</comment>
<dbReference type="FunFam" id="1.20.1560.10:FF:000150">
    <property type="entry name" value="ATP-binding Cassette (ABC) Superfamily"/>
    <property type="match status" value="1"/>
</dbReference>
<dbReference type="InterPro" id="IPR011527">
    <property type="entry name" value="ABC1_TM_dom"/>
</dbReference>
<dbReference type="InterPro" id="IPR027417">
    <property type="entry name" value="P-loop_NTPase"/>
</dbReference>
<feature type="domain" description="ABC transporter" evidence="10">
    <location>
        <begin position="446"/>
        <end position="682"/>
    </location>
</feature>
<keyword evidence="7 9" id="KW-1133">Transmembrane helix</keyword>
<dbReference type="PROSITE" id="PS50929">
    <property type="entry name" value="ABC_TM1F"/>
    <property type="match status" value="1"/>
</dbReference>
<accession>A0A9W7D6Y6</accession>
<dbReference type="InterPro" id="IPR039421">
    <property type="entry name" value="Type_1_exporter"/>
</dbReference>
<keyword evidence="5" id="KW-0547">Nucleotide-binding</keyword>
<keyword evidence="4 9" id="KW-0812">Transmembrane</keyword>
<dbReference type="InterPro" id="IPR017871">
    <property type="entry name" value="ABC_transporter-like_CS"/>
</dbReference>
<dbReference type="SMART" id="SM00382">
    <property type="entry name" value="AAA"/>
    <property type="match status" value="1"/>
</dbReference>
<dbReference type="GO" id="GO:0016887">
    <property type="term" value="F:ATP hydrolysis activity"/>
    <property type="evidence" value="ECO:0007669"/>
    <property type="project" value="InterPro"/>
</dbReference>
<organism evidence="12 13">
    <name type="scientific">Phytophthora fragariaefolia</name>
    <dbReference type="NCBI Taxonomy" id="1490495"/>
    <lineage>
        <taxon>Eukaryota</taxon>
        <taxon>Sar</taxon>
        <taxon>Stramenopiles</taxon>
        <taxon>Oomycota</taxon>
        <taxon>Peronosporomycetes</taxon>
        <taxon>Peronosporales</taxon>
        <taxon>Peronosporaceae</taxon>
        <taxon>Phytophthora</taxon>
    </lineage>
</organism>
<dbReference type="PROSITE" id="PS00211">
    <property type="entry name" value="ABC_TRANSPORTER_1"/>
    <property type="match status" value="1"/>
</dbReference>
<keyword evidence="13" id="KW-1185">Reference proteome</keyword>
<feature type="transmembrane region" description="Helical" evidence="9">
    <location>
        <begin position="171"/>
        <end position="189"/>
    </location>
</feature>
<dbReference type="InterPro" id="IPR036640">
    <property type="entry name" value="ABC1_TM_sf"/>
</dbReference>
<keyword evidence="8 9" id="KW-0472">Membrane</keyword>
<proteinExistence type="predicted"/>
<dbReference type="GO" id="GO:0005524">
    <property type="term" value="F:ATP binding"/>
    <property type="evidence" value="ECO:0007669"/>
    <property type="project" value="UniProtKB-KW"/>
</dbReference>
<evidence type="ECO:0000259" key="11">
    <source>
        <dbReference type="PROSITE" id="PS50929"/>
    </source>
</evidence>
<dbReference type="CDD" id="cd18573">
    <property type="entry name" value="ABC_6TM_ABCB10_like"/>
    <property type="match status" value="1"/>
</dbReference>
<evidence type="ECO:0000256" key="7">
    <source>
        <dbReference type="ARBA" id="ARBA00022989"/>
    </source>
</evidence>
<name>A0A9W7D6Y6_9STRA</name>
<feature type="domain" description="ABC transmembrane type-1" evidence="11">
    <location>
        <begin position="132"/>
        <end position="415"/>
    </location>
</feature>
<comment type="subcellular location">
    <subcellularLocation>
        <location evidence="1">Cell membrane</location>
        <topology evidence="1">Multi-pass membrane protein</topology>
    </subcellularLocation>
</comment>
<reference evidence="12" key="1">
    <citation type="submission" date="2023-04" db="EMBL/GenBank/DDBJ databases">
        <title>Phytophthora fragariaefolia NBRC 109709.</title>
        <authorList>
            <person name="Ichikawa N."/>
            <person name="Sato H."/>
            <person name="Tonouchi N."/>
        </authorList>
    </citation>
    <scope>NUCLEOTIDE SEQUENCE</scope>
    <source>
        <strain evidence="12">NBRC 109709</strain>
    </source>
</reference>
<evidence type="ECO:0000256" key="4">
    <source>
        <dbReference type="ARBA" id="ARBA00022692"/>
    </source>
</evidence>
<keyword evidence="6" id="KW-0067">ATP-binding</keyword>
<dbReference type="OrthoDB" id="6500128at2759"/>
<evidence type="ECO:0000313" key="12">
    <source>
        <dbReference type="EMBL" id="GMF54946.1"/>
    </source>
</evidence>
<gene>
    <name evidence="12" type="ORF">Pfra01_002300800</name>
</gene>
<dbReference type="Pfam" id="PF00664">
    <property type="entry name" value="ABC_membrane"/>
    <property type="match status" value="1"/>
</dbReference>
<protein>
    <submittedName>
        <fullName evidence="12">Unnamed protein product</fullName>
    </submittedName>
</protein>
<evidence type="ECO:0000256" key="1">
    <source>
        <dbReference type="ARBA" id="ARBA00004651"/>
    </source>
</evidence>
<dbReference type="GO" id="GO:0015421">
    <property type="term" value="F:ABC-type oligopeptide transporter activity"/>
    <property type="evidence" value="ECO:0007669"/>
    <property type="project" value="TreeGrafter"/>
</dbReference>
<dbReference type="PANTHER" id="PTHR43394:SF1">
    <property type="entry name" value="ATP-BINDING CASSETTE SUB-FAMILY B MEMBER 10, MITOCHONDRIAL"/>
    <property type="match status" value="1"/>
</dbReference>
<dbReference type="GO" id="GO:0005886">
    <property type="term" value="C:plasma membrane"/>
    <property type="evidence" value="ECO:0007669"/>
    <property type="project" value="UniProtKB-SubCell"/>
</dbReference>
<dbReference type="InterPro" id="IPR003439">
    <property type="entry name" value="ABC_transporter-like_ATP-bd"/>
</dbReference>
<dbReference type="Proteomes" id="UP001165121">
    <property type="component" value="Unassembled WGS sequence"/>
</dbReference>
<dbReference type="InterPro" id="IPR003593">
    <property type="entry name" value="AAA+_ATPase"/>
</dbReference>
<dbReference type="GO" id="GO:0005743">
    <property type="term" value="C:mitochondrial inner membrane"/>
    <property type="evidence" value="ECO:0007669"/>
    <property type="project" value="TreeGrafter"/>
</dbReference>
<keyword evidence="2" id="KW-0813">Transport</keyword>
<evidence type="ECO:0000256" key="5">
    <source>
        <dbReference type="ARBA" id="ARBA00022741"/>
    </source>
</evidence>
<sequence length="687" mass="74600">MCRRATNRQAWVPPHLVVGVWHFRFDECGTYPVPHEGLPSLFVAFATNKATDFAVITRLIPSRLWRRGHYAAVAMLPPRSFLMQKLSAPYDGGASAAVEPQASGAQKKKKQQTSNIGWILSLTEEEKLPLTVGVTGMTIASAMNLVFPRIMGKAIDVASGKPAPGGLSRKGFVVVVLATFFTGSVGSFLRTYSLGMVAERIAAKLRRRLYKVLLSQELAFYNNRKVGELVTRLSGDCQQTANAVVDVLSNGYRSLNSAVGASCMLLTISPKLTLVSLTILPLVGTGAMLFSKFSSRLAKKHQNSVADMTGIAEERLNNVFTVKLFSAEQDELDHFEKINKSILTNAKRAKRARGVFMGGLSLSINCSLFSVLYFGGSLVGSGELTIGTLTSFALYSGFMGLGFSGVSSCLSEMKKTRMSSQALFDLLSLPPPADGEGTLATVKGHVRFNNVSFAYPSRPDILVLDHLSMEINPGEVVAIVGKSGAGKTTIASLMSKIIKPKSGTVTLDGVDIATLKTSWLRKQIGVVNQEPSLFASTIAENIMYGAEVHNKDQLIAAAKEAHAHEFIMELPNQYDTFVGEKGVELSGGQKQRIAIARALYKQTNILLFDEATSSLDGRSEDMIRRALQSAAENRTVFIIAHRLNTIKHANRIILLEEGVIAETGTFDELNREGTKFYNLAHNQAPLL</sequence>
<dbReference type="FunFam" id="3.40.50.300:FF:000299">
    <property type="entry name" value="ABC transporter ATP-binding protein/permease"/>
    <property type="match status" value="1"/>
</dbReference>
<evidence type="ECO:0000256" key="8">
    <source>
        <dbReference type="ARBA" id="ARBA00023136"/>
    </source>
</evidence>
<dbReference type="PANTHER" id="PTHR43394">
    <property type="entry name" value="ATP-DEPENDENT PERMEASE MDL1, MITOCHONDRIAL"/>
    <property type="match status" value="1"/>
</dbReference>
<evidence type="ECO:0000256" key="2">
    <source>
        <dbReference type="ARBA" id="ARBA00022448"/>
    </source>
</evidence>
<dbReference type="EMBL" id="BSXT01003637">
    <property type="protein sequence ID" value="GMF54946.1"/>
    <property type="molecule type" value="Genomic_DNA"/>
</dbReference>
<dbReference type="Gene3D" id="3.40.50.300">
    <property type="entry name" value="P-loop containing nucleotide triphosphate hydrolases"/>
    <property type="match status" value="1"/>
</dbReference>
<dbReference type="Pfam" id="PF00005">
    <property type="entry name" value="ABC_tran"/>
    <property type="match status" value="1"/>
</dbReference>
<dbReference type="GO" id="GO:0090374">
    <property type="term" value="P:oligopeptide export from mitochondrion"/>
    <property type="evidence" value="ECO:0007669"/>
    <property type="project" value="TreeGrafter"/>
</dbReference>
<keyword evidence="3" id="KW-1003">Cell membrane</keyword>
<evidence type="ECO:0000313" key="13">
    <source>
        <dbReference type="Proteomes" id="UP001165121"/>
    </source>
</evidence>
<feature type="transmembrane region" description="Helical" evidence="9">
    <location>
        <begin position="355"/>
        <end position="374"/>
    </location>
</feature>
<evidence type="ECO:0000256" key="9">
    <source>
        <dbReference type="SAM" id="Phobius"/>
    </source>
</evidence>
<dbReference type="SUPFAM" id="SSF52540">
    <property type="entry name" value="P-loop containing nucleoside triphosphate hydrolases"/>
    <property type="match status" value="1"/>
</dbReference>
<feature type="transmembrane region" description="Helical" evidence="9">
    <location>
        <begin position="386"/>
        <end position="410"/>
    </location>
</feature>
<dbReference type="SUPFAM" id="SSF90123">
    <property type="entry name" value="ABC transporter transmembrane region"/>
    <property type="match status" value="1"/>
</dbReference>
<dbReference type="PROSITE" id="PS50893">
    <property type="entry name" value="ABC_TRANSPORTER_2"/>
    <property type="match status" value="1"/>
</dbReference>